<dbReference type="CDD" id="cd00565">
    <property type="entry name" value="Ubl_ThiS"/>
    <property type="match status" value="1"/>
</dbReference>
<dbReference type="EMBL" id="BAABIQ010000005">
    <property type="protein sequence ID" value="GAA4782434.1"/>
    <property type="molecule type" value="Genomic_DNA"/>
</dbReference>
<dbReference type="InterPro" id="IPR010035">
    <property type="entry name" value="Thi_S"/>
</dbReference>
<dbReference type="PANTHER" id="PTHR34472:SF1">
    <property type="entry name" value="SULFUR CARRIER PROTEIN THIS"/>
    <property type="match status" value="1"/>
</dbReference>
<dbReference type="InterPro" id="IPR012675">
    <property type="entry name" value="Beta-grasp_dom_sf"/>
</dbReference>
<organism evidence="1 2">
    <name type="scientific">Olivibacter ginsenosidimutans</name>
    <dbReference type="NCBI Taxonomy" id="1176537"/>
    <lineage>
        <taxon>Bacteria</taxon>
        <taxon>Pseudomonadati</taxon>
        <taxon>Bacteroidota</taxon>
        <taxon>Sphingobacteriia</taxon>
        <taxon>Sphingobacteriales</taxon>
        <taxon>Sphingobacteriaceae</taxon>
        <taxon>Olivibacter</taxon>
    </lineage>
</organism>
<evidence type="ECO:0008006" key="3">
    <source>
        <dbReference type="Google" id="ProtNLM"/>
    </source>
</evidence>
<dbReference type="Pfam" id="PF02597">
    <property type="entry name" value="ThiS"/>
    <property type="match status" value="1"/>
</dbReference>
<dbReference type="NCBIfam" id="TIGR01683">
    <property type="entry name" value="thiS"/>
    <property type="match status" value="1"/>
</dbReference>
<name>A0ABP9AKP8_9SPHI</name>
<dbReference type="InterPro" id="IPR003749">
    <property type="entry name" value="ThiS/MoaD-like"/>
</dbReference>
<sequence length="66" mass="6997">MEVIINQQTFSLQSNSLSGALKTYGLTQTTGIAVAVNDTVIPKTAWEVFQVKANDQITIITAAQGG</sequence>
<gene>
    <name evidence="1" type="ORF">GCM10023231_07620</name>
</gene>
<reference evidence="2" key="1">
    <citation type="journal article" date="2019" name="Int. J. Syst. Evol. Microbiol.">
        <title>The Global Catalogue of Microorganisms (GCM) 10K type strain sequencing project: providing services to taxonomists for standard genome sequencing and annotation.</title>
        <authorList>
            <consortium name="The Broad Institute Genomics Platform"/>
            <consortium name="The Broad Institute Genome Sequencing Center for Infectious Disease"/>
            <person name="Wu L."/>
            <person name="Ma J."/>
        </authorList>
    </citation>
    <scope>NUCLEOTIDE SEQUENCE [LARGE SCALE GENOMIC DNA]</scope>
    <source>
        <strain evidence="2">JCM 18200</strain>
    </source>
</reference>
<protein>
    <recommendedName>
        <fullName evidence="3">Sulfur carrier protein ThiS</fullName>
    </recommendedName>
</protein>
<keyword evidence="2" id="KW-1185">Reference proteome</keyword>
<evidence type="ECO:0000313" key="2">
    <source>
        <dbReference type="Proteomes" id="UP001501411"/>
    </source>
</evidence>
<accession>A0ABP9AKP8</accession>
<dbReference type="PANTHER" id="PTHR34472">
    <property type="entry name" value="SULFUR CARRIER PROTEIN THIS"/>
    <property type="match status" value="1"/>
</dbReference>
<dbReference type="SUPFAM" id="SSF54285">
    <property type="entry name" value="MoaD/ThiS"/>
    <property type="match status" value="1"/>
</dbReference>
<dbReference type="InterPro" id="IPR016155">
    <property type="entry name" value="Mopterin_synth/thiamin_S_b"/>
</dbReference>
<dbReference type="Gene3D" id="3.10.20.30">
    <property type="match status" value="1"/>
</dbReference>
<proteinExistence type="predicted"/>
<dbReference type="RefSeq" id="WP_345230387.1">
    <property type="nucleotide sequence ID" value="NZ_BAABIQ010000005.1"/>
</dbReference>
<evidence type="ECO:0000313" key="1">
    <source>
        <dbReference type="EMBL" id="GAA4782434.1"/>
    </source>
</evidence>
<comment type="caution">
    <text evidence="1">The sequence shown here is derived from an EMBL/GenBank/DDBJ whole genome shotgun (WGS) entry which is preliminary data.</text>
</comment>
<dbReference type="Proteomes" id="UP001501411">
    <property type="component" value="Unassembled WGS sequence"/>
</dbReference>